<organism evidence="2 3">
    <name type="scientific">Microbacterium oleivorans</name>
    <dbReference type="NCBI Taxonomy" id="273677"/>
    <lineage>
        <taxon>Bacteria</taxon>
        <taxon>Bacillati</taxon>
        <taxon>Actinomycetota</taxon>
        <taxon>Actinomycetes</taxon>
        <taxon>Micrococcales</taxon>
        <taxon>Microbacteriaceae</taxon>
        <taxon>Microbacterium</taxon>
    </lineage>
</organism>
<comment type="caution">
    <text evidence="2">The sequence shown here is derived from an EMBL/GenBank/DDBJ whole genome shotgun (WGS) entry which is preliminary data.</text>
</comment>
<dbReference type="EMBL" id="LSTV01000001">
    <property type="protein sequence ID" value="OAH51110.1"/>
    <property type="molecule type" value="Genomic_DNA"/>
</dbReference>
<dbReference type="Proteomes" id="UP000076998">
    <property type="component" value="Unassembled WGS sequence"/>
</dbReference>
<dbReference type="AlphaFoldDB" id="A0A177KCH3"/>
<keyword evidence="1" id="KW-1133">Transmembrane helix</keyword>
<dbReference type="OrthoDB" id="5084026at2"/>
<feature type="transmembrane region" description="Helical" evidence="1">
    <location>
        <begin position="85"/>
        <end position="103"/>
    </location>
</feature>
<dbReference type="RefSeq" id="WP_064001618.1">
    <property type="nucleotide sequence ID" value="NZ_LSTV01000001.1"/>
</dbReference>
<evidence type="ECO:0000256" key="1">
    <source>
        <dbReference type="SAM" id="Phobius"/>
    </source>
</evidence>
<keyword evidence="1" id="KW-0812">Transmembrane</keyword>
<name>A0A177KCH3_9MICO</name>
<evidence type="ECO:0000313" key="3">
    <source>
        <dbReference type="Proteomes" id="UP000076998"/>
    </source>
</evidence>
<reference evidence="2 3" key="1">
    <citation type="submission" date="2016-02" db="EMBL/GenBank/DDBJ databases">
        <authorList>
            <person name="Wen L."/>
            <person name="He K."/>
            <person name="Yang H."/>
        </authorList>
    </citation>
    <scope>NUCLEOTIDE SEQUENCE [LARGE SCALE GENOMIC DNA]</scope>
    <source>
        <strain evidence="2 3">CD11_3</strain>
    </source>
</reference>
<gene>
    <name evidence="2" type="ORF">AYL44_02205</name>
</gene>
<feature type="transmembrane region" description="Helical" evidence="1">
    <location>
        <begin position="110"/>
        <end position="128"/>
    </location>
</feature>
<sequence length="129" mass="13330">MRLATAVMLVVAVLTGAILLGGLWLDTRESADARCLAAEIPAGVAVSEVALISAEATAWPVGRRCEWRAASGDGVVLTQTGWPRTIGFAVVGALSACVAILGMRRRRPAAIAPLAVCLVVYGLAVFWAG</sequence>
<protein>
    <submittedName>
        <fullName evidence="2">Uncharacterized protein</fullName>
    </submittedName>
</protein>
<accession>A0A177KCH3</accession>
<evidence type="ECO:0000313" key="2">
    <source>
        <dbReference type="EMBL" id="OAH51110.1"/>
    </source>
</evidence>
<proteinExistence type="predicted"/>
<keyword evidence="1" id="KW-0472">Membrane</keyword>